<accession>A0A933LQ74</accession>
<feature type="transmembrane region" description="Helical" evidence="4">
    <location>
        <begin position="379"/>
        <end position="403"/>
    </location>
</feature>
<dbReference type="Pfam" id="PF07690">
    <property type="entry name" value="MFS_1"/>
    <property type="match status" value="1"/>
</dbReference>
<dbReference type="GO" id="GO:0022857">
    <property type="term" value="F:transmembrane transporter activity"/>
    <property type="evidence" value="ECO:0007669"/>
    <property type="project" value="InterPro"/>
</dbReference>
<dbReference type="PROSITE" id="PS50850">
    <property type="entry name" value="MFS"/>
    <property type="match status" value="1"/>
</dbReference>
<sequence length="436" mass="47431">MKTISKSSRTKIRQYSLEKIDFSLPIARREPQRKLFYGWIITIAGFIVTGSCWGMQYSFGIFFKPMLAEFGWTRAATSGAFSTCMAVIGFSSLLMGWLCDRFGPRITIALSGVLISSGTFLTGQVTNLWQLYIFYGLIIGIGMGASFVPLMATISRWFEDKRGLASGIVSAGIGGGTLLIAPLARYSIDMVGWRMSYYLFGIALFVTIVGSSLFLRSKPEDYGLLPLGATGKERDNLQTGNSQTDFTLNETVKTSAFWMIFIAQMLWTFGLFIPMVHVVAYATDTGISHIAAATIMGLIGVASLTGKIFSGGISDKIGNKNTLLASLAIQAFMMFWLLWSKDLSMFYIFAFLYGFSYGGVVPQFPVITGKYFGLAKIGVIFGLANSGALLGNATGPALAGYIFDSSQSYSAAFLLAGLSVILSMILCMFLKKPSKI</sequence>
<dbReference type="PANTHER" id="PTHR11360:SF284">
    <property type="entry name" value="EG:103B4.3 PROTEIN-RELATED"/>
    <property type="match status" value="1"/>
</dbReference>
<dbReference type="Proteomes" id="UP000772181">
    <property type="component" value="Unassembled WGS sequence"/>
</dbReference>
<keyword evidence="3 4" id="KW-0472">Membrane</keyword>
<dbReference type="Gene3D" id="1.20.1250.20">
    <property type="entry name" value="MFS general substrate transporter like domains"/>
    <property type="match status" value="2"/>
</dbReference>
<feature type="transmembrane region" description="Helical" evidence="4">
    <location>
        <begin position="164"/>
        <end position="184"/>
    </location>
</feature>
<gene>
    <name evidence="6" type="ORF">HY730_01510</name>
</gene>
<dbReference type="SUPFAM" id="SSF103473">
    <property type="entry name" value="MFS general substrate transporter"/>
    <property type="match status" value="1"/>
</dbReference>
<feature type="transmembrane region" description="Helical" evidence="4">
    <location>
        <begin position="106"/>
        <end position="126"/>
    </location>
</feature>
<evidence type="ECO:0000313" key="6">
    <source>
        <dbReference type="EMBL" id="MBI4595037.1"/>
    </source>
</evidence>
<protein>
    <submittedName>
        <fullName evidence="6">MFS transporter</fullName>
    </submittedName>
</protein>
<organism evidence="6 7">
    <name type="scientific">Tectimicrobiota bacterium</name>
    <dbReference type="NCBI Taxonomy" id="2528274"/>
    <lineage>
        <taxon>Bacteria</taxon>
        <taxon>Pseudomonadati</taxon>
        <taxon>Nitrospinota/Tectimicrobiota group</taxon>
        <taxon>Candidatus Tectimicrobiota</taxon>
    </lineage>
</organism>
<feature type="transmembrane region" description="Helical" evidence="4">
    <location>
        <begin position="321"/>
        <end position="339"/>
    </location>
</feature>
<feature type="transmembrane region" description="Helical" evidence="4">
    <location>
        <begin position="79"/>
        <end position="99"/>
    </location>
</feature>
<feature type="transmembrane region" description="Helical" evidence="4">
    <location>
        <begin position="196"/>
        <end position="215"/>
    </location>
</feature>
<evidence type="ECO:0000256" key="1">
    <source>
        <dbReference type="ARBA" id="ARBA00022692"/>
    </source>
</evidence>
<dbReference type="InterPro" id="IPR050327">
    <property type="entry name" value="Proton-linked_MCT"/>
</dbReference>
<evidence type="ECO:0000259" key="5">
    <source>
        <dbReference type="PROSITE" id="PS50850"/>
    </source>
</evidence>
<feature type="transmembrane region" description="Helical" evidence="4">
    <location>
        <begin position="409"/>
        <end position="430"/>
    </location>
</feature>
<dbReference type="CDD" id="cd17355">
    <property type="entry name" value="MFS_YcxA_like"/>
    <property type="match status" value="1"/>
</dbReference>
<dbReference type="InterPro" id="IPR011701">
    <property type="entry name" value="MFS"/>
</dbReference>
<feature type="transmembrane region" description="Helical" evidence="4">
    <location>
        <begin position="132"/>
        <end position="152"/>
    </location>
</feature>
<evidence type="ECO:0000256" key="4">
    <source>
        <dbReference type="SAM" id="Phobius"/>
    </source>
</evidence>
<feature type="transmembrane region" description="Helical" evidence="4">
    <location>
        <begin position="256"/>
        <end position="280"/>
    </location>
</feature>
<feature type="domain" description="Major facilitator superfamily (MFS) profile" evidence="5">
    <location>
        <begin position="38"/>
        <end position="435"/>
    </location>
</feature>
<dbReference type="InterPro" id="IPR020846">
    <property type="entry name" value="MFS_dom"/>
</dbReference>
<dbReference type="PANTHER" id="PTHR11360">
    <property type="entry name" value="MONOCARBOXYLATE TRANSPORTER"/>
    <property type="match status" value="1"/>
</dbReference>
<feature type="transmembrane region" description="Helical" evidence="4">
    <location>
        <begin position="286"/>
        <end position="309"/>
    </location>
</feature>
<dbReference type="InterPro" id="IPR036259">
    <property type="entry name" value="MFS_trans_sf"/>
</dbReference>
<proteinExistence type="predicted"/>
<evidence type="ECO:0000256" key="3">
    <source>
        <dbReference type="ARBA" id="ARBA00023136"/>
    </source>
</evidence>
<comment type="caution">
    <text evidence="6">The sequence shown here is derived from an EMBL/GenBank/DDBJ whole genome shotgun (WGS) entry which is preliminary data.</text>
</comment>
<keyword evidence="1 4" id="KW-0812">Transmembrane</keyword>
<reference evidence="6" key="1">
    <citation type="submission" date="2020-07" db="EMBL/GenBank/DDBJ databases">
        <title>Huge and variable diversity of episymbiotic CPR bacteria and DPANN archaea in groundwater ecosystems.</title>
        <authorList>
            <person name="He C.Y."/>
            <person name="Keren R."/>
            <person name="Whittaker M."/>
            <person name="Farag I.F."/>
            <person name="Doudna J."/>
            <person name="Cate J.H.D."/>
            <person name="Banfield J.F."/>
        </authorList>
    </citation>
    <scope>NUCLEOTIDE SEQUENCE</scope>
    <source>
        <strain evidence="6">NC_groundwater_1482_Ag_S-0.65um_47_24</strain>
    </source>
</reference>
<dbReference type="AlphaFoldDB" id="A0A933LQ74"/>
<name>A0A933LQ74_UNCTE</name>
<dbReference type="EMBL" id="JACQWF010000070">
    <property type="protein sequence ID" value="MBI4595037.1"/>
    <property type="molecule type" value="Genomic_DNA"/>
</dbReference>
<evidence type="ECO:0000256" key="2">
    <source>
        <dbReference type="ARBA" id="ARBA00022989"/>
    </source>
</evidence>
<feature type="transmembrane region" description="Helical" evidence="4">
    <location>
        <begin position="345"/>
        <end position="367"/>
    </location>
</feature>
<keyword evidence="2 4" id="KW-1133">Transmembrane helix</keyword>
<feature type="transmembrane region" description="Helical" evidence="4">
    <location>
        <begin position="36"/>
        <end position="59"/>
    </location>
</feature>
<evidence type="ECO:0000313" key="7">
    <source>
        <dbReference type="Proteomes" id="UP000772181"/>
    </source>
</evidence>